<feature type="region of interest" description="Disordered" evidence="2">
    <location>
        <begin position="289"/>
        <end position="308"/>
    </location>
</feature>
<sequence length="556" mass="62409">MDSSDAESCGSPEGLSMEEFTRLQDELMALRLYHEELLGERRWLERAPPAPAAPWAAAAAATASLSSQVKVGTEALSSLGNRGMATFAKRTDNSELELKTRIRALQEEAEEFRSVAANARSAAAAVAAAPSSEAAGVEASDELHDSDDEDTVLLKQKIKAQKSELDRLTEIFQRQQEQMLKLQDQISGKEEERQKLLRREVQAKLKDRETQVEGMLRQLRSAEEESRQSQDLRNQLRDFAEQAINRNNVLAEMRSVFHQQAANDALEQERLFMVLEDLAARADADVSESRLSGAAHPPGAPVARTPQRPDAGAVTAAEQATVEAQCDLDPSNSLAAVHSRLLLQQIDDLRIEKGLLEKRSTRELQDLEALVKPRPKPRSKPKEKVSLPDWPGEEDPLPAVPVAVQSEWFAAQQVEFHNIGSDDEPLDWERNLSPESVHGQEEYPVGLHYVQQVAELEAKSDELKLRLEELHEAESALRRESQEKNDLIALLLRKTKLPEKEKEGWWSRGSRNEELELQRVIEETTEDNIRLRNDIKIMSDQLRKVLAGEEAPPKSR</sequence>
<dbReference type="EMBL" id="CAUJNA010003410">
    <property type="protein sequence ID" value="CAJ1401348.1"/>
    <property type="molecule type" value="Genomic_DNA"/>
</dbReference>
<gene>
    <name evidence="3" type="ORF">EVOR1521_LOCUS24516</name>
</gene>
<keyword evidence="4" id="KW-1185">Reference proteome</keyword>
<feature type="coiled-coil region" evidence="1">
    <location>
        <begin position="158"/>
        <end position="242"/>
    </location>
</feature>
<feature type="region of interest" description="Disordered" evidence="2">
    <location>
        <begin position="372"/>
        <end position="394"/>
    </location>
</feature>
<comment type="caution">
    <text evidence="3">The sequence shown here is derived from an EMBL/GenBank/DDBJ whole genome shotgun (WGS) entry which is preliminary data.</text>
</comment>
<feature type="coiled-coil region" evidence="1">
    <location>
        <begin position="95"/>
        <end position="122"/>
    </location>
</feature>
<organism evidence="3 4">
    <name type="scientific">Effrenium voratum</name>
    <dbReference type="NCBI Taxonomy" id="2562239"/>
    <lineage>
        <taxon>Eukaryota</taxon>
        <taxon>Sar</taxon>
        <taxon>Alveolata</taxon>
        <taxon>Dinophyceae</taxon>
        <taxon>Suessiales</taxon>
        <taxon>Symbiodiniaceae</taxon>
        <taxon>Effrenium</taxon>
    </lineage>
</organism>
<name>A0AA36NGL0_9DINO</name>
<dbReference type="AlphaFoldDB" id="A0AA36NGL0"/>
<evidence type="ECO:0000256" key="1">
    <source>
        <dbReference type="SAM" id="Coils"/>
    </source>
</evidence>
<feature type="non-terminal residue" evidence="3">
    <location>
        <position position="556"/>
    </location>
</feature>
<keyword evidence="1" id="KW-0175">Coiled coil</keyword>
<accession>A0AA36NGL0</accession>
<reference evidence="3" key="1">
    <citation type="submission" date="2023-08" db="EMBL/GenBank/DDBJ databases">
        <authorList>
            <person name="Chen Y."/>
            <person name="Shah S."/>
            <person name="Dougan E. K."/>
            <person name="Thang M."/>
            <person name="Chan C."/>
        </authorList>
    </citation>
    <scope>NUCLEOTIDE SEQUENCE</scope>
</reference>
<proteinExistence type="predicted"/>
<protein>
    <submittedName>
        <fullName evidence="3">Uncharacterized protein</fullName>
    </submittedName>
</protein>
<dbReference type="Proteomes" id="UP001178507">
    <property type="component" value="Unassembled WGS sequence"/>
</dbReference>
<evidence type="ECO:0000313" key="3">
    <source>
        <dbReference type="EMBL" id="CAJ1401348.1"/>
    </source>
</evidence>
<feature type="coiled-coil region" evidence="1">
    <location>
        <begin position="453"/>
        <end position="490"/>
    </location>
</feature>
<evidence type="ECO:0000313" key="4">
    <source>
        <dbReference type="Proteomes" id="UP001178507"/>
    </source>
</evidence>
<evidence type="ECO:0000256" key="2">
    <source>
        <dbReference type="SAM" id="MobiDB-lite"/>
    </source>
</evidence>